<comment type="subcellular location">
    <subcellularLocation>
        <location evidence="6">Membrane</location>
        <topology evidence="6">Single-pass membrane protein</topology>
    </subcellularLocation>
    <subcellularLocation>
        <location evidence="6">Endoplasmic reticulum membrane</location>
        <topology evidence="6">Single-pass membrane protein</topology>
    </subcellularLocation>
</comment>
<dbReference type="AlphaFoldDB" id="A0A1R1YKK9"/>
<keyword evidence="9" id="KW-1185">Reference proteome</keyword>
<keyword evidence="5 6" id="KW-0472">Membrane</keyword>
<dbReference type="GO" id="GO:0005789">
    <property type="term" value="C:endoplasmic reticulum membrane"/>
    <property type="evidence" value="ECO:0007669"/>
    <property type="project" value="UniProtKB-SubCell"/>
</dbReference>
<organism evidence="8 9">
    <name type="scientific">Smittium culicis</name>
    <dbReference type="NCBI Taxonomy" id="133412"/>
    <lineage>
        <taxon>Eukaryota</taxon>
        <taxon>Fungi</taxon>
        <taxon>Fungi incertae sedis</taxon>
        <taxon>Zoopagomycota</taxon>
        <taxon>Kickxellomycotina</taxon>
        <taxon>Harpellomycetes</taxon>
        <taxon>Harpellales</taxon>
        <taxon>Legeriomycetaceae</taxon>
        <taxon>Smittium</taxon>
    </lineage>
</organism>
<comment type="similarity">
    <text evidence="1 6">Belongs to the RAMP4 family.</text>
</comment>
<name>A0A1R1YKK9_9FUNG</name>
<feature type="transmembrane region" description="Helical" evidence="6">
    <location>
        <begin position="93"/>
        <end position="114"/>
    </location>
</feature>
<feature type="compositionally biased region" description="Acidic residues" evidence="7">
    <location>
        <begin position="61"/>
        <end position="74"/>
    </location>
</feature>
<dbReference type="Pfam" id="PF06624">
    <property type="entry name" value="RAMP4"/>
    <property type="match status" value="1"/>
</dbReference>
<comment type="function">
    <text evidence="6">Interacts with target proteins during translocation into the lumen of the endoplasmic reticulum. Protects unfolded target proteins against degradation and facilitate correct glycosylation.</text>
</comment>
<protein>
    <recommendedName>
        <fullName evidence="6">Stress-associated endoplasmic reticulum protein</fullName>
    </recommendedName>
</protein>
<keyword evidence="2 6" id="KW-0812">Transmembrane</keyword>
<dbReference type="EMBL" id="LSSM01001000">
    <property type="protein sequence ID" value="OMJ27459.1"/>
    <property type="molecule type" value="Genomic_DNA"/>
</dbReference>
<evidence type="ECO:0000256" key="1">
    <source>
        <dbReference type="ARBA" id="ARBA00005500"/>
    </source>
</evidence>
<evidence type="ECO:0000256" key="3">
    <source>
        <dbReference type="ARBA" id="ARBA00022824"/>
    </source>
</evidence>
<feature type="compositionally biased region" description="Basic residues" evidence="7">
    <location>
        <begin position="121"/>
        <end position="140"/>
    </location>
</feature>
<evidence type="ECO:0000256" key="4">
    <source>
        <dbReference type="ARBA" id="ARBA00022989"/>
    </source>
</evidence>
<dbReference type="InterPro" id="IPR010580">
    <property type="entry name" value="ER_stress-assoc"/>
</dbReference>
<accession>A0A1R1YKK9</accession>
<evidence type="ECO:0000313" key="8">
    <source>
        <dbReference type="EMBL" id="OMJ27459.1"/>
    </source>
</evidence>
<evidence type="ECO:0000256" key="5">
    <source>
        <dbReference type="ARBA" id="ARBA00023136"/>
    </source>
</evidence>
<keyword evidence="3 6" id="KW-0256">Endoplasmic reticulum</keyword>
<keyword evidence="4 6" id="KW-1133">Transmembrane helix</keyword>
<reference evidence="9" key="1">
    <citation type="submission" date="2017-01" db="EMBL/GenBank/DDBJ databases">
        <authorList>
            <person name="Wang Y."/>
            <person name="White M."/>
            <person name="Kvist S."/>
            <person name="Moncalvo J.-M."/>
        </authorList>
    </citation>
    <scope>NUCLEOTIDE SEQUENCE [LARGE SCALE GENOMIC DNA]</scope>
    <source>
        <strain evidence="9">ID-206-W2</strain>
    </source>
</reference>
<comment type="caution">
    <text evidence="8">The sequence shown here is derived from an EMBL/GenBank/DDBJ whole genome shotgun (WGS) entry which is preliminary data.</text>
</comment>
<evidence type="ECO:0000256" key="6">
    <source>
        <dbReference type="RuleBase" id="RU364120"/>
    </source>
</evidence>
<gene>
    <name evidence="8" type="ORF">AYI69_g3100</name>
</gene>
<feature type="region of interest" description="Disordered" evidence="7">
    <location>
        <begin position="47"/>
        <end position="83"/>
    </location>
</feature>
<proteinExistence type="inferred from homology"/>
<evidence type="ECO:0000256" key="7">
    <source>
        <dbReference type="SAM" id="MobiDB-lite"/>
    </source>
</evidence>
<sequence>MPLPANIRKRSEKYNENITKRGNVKVSLDPKKEEKLLAAAAEKAKAKAEARARAAGKSLPEDEDEDREQEEEQTEGTPRFAKKRTFNKQQYRLVLGIVVLFLVSVIFQLFAPLITGGGKAPTRKATKKSAFKTATRKAAKPKTTPAKVKYTIVTSASSDSSSSILSEKI</sequence>
<dbReference type="OrthoDB" id="5591801at2759"/>
<evidence type="ECO:0000313" key="9">
    <source>
        <dbReference type="Proteomes" id="UP000187429"/>
    </source>
</evidence>
<evidence type="ECO:0000256" key="2">
    <source>
        <dbReference type="ARBA" id="ARBA00022692"/>
    </source>
</evidence>
<dbReference type="Proteomes" id="UP000187429">
    <property type="component" value="Unassembled WGS sequence"/>
</dbReference>
<feature type="region of interest" description="Disordered" evidence="7">
    <location>
        <begin position="118"/>
        <end position="145"/>
    </location>
</feature>